<dbReference type="Proteomes" id="UP000027395">
    <property type="component" value="Chromosome"/>
</dbReference>
<protein>
    <recommendedName>
        <fullName evidence="3">Phage tail protein</fullName>
    </recommendedName>
</protein>
<keyword evidence="2" id="KW-1185">Reference proteome</keyword>
<dbReference type="STRING" id="388467.A19Y_3333"/>
<dbReference type="AlphaFoldDB" id="A0A073CVU1"/>
<accession>A0A073CVU1</accession>
<organism evidence="1 2">
    <name type="scientific">Planktothrix agardhii (strain NIVA-CYA 126/8)</name>
    <dbReference type="NCBI Taxonomy" id="388467"/>
    <lineage>
        <taxon>Bacteria</taxon>
        <taxon>Bacillati</taxon>
        <taxon>Cyanobacteriota</taxon>
        <taxon>Cyanophyceae</taxon>
        <taxon>Oscillatoriophycideae</taxon>
        <taxon>Oscillatoriales</taxon>
        <taxon>Microcoleaceae</taxon>
        <taxon>Planktothrix</taxon>
    </lineage>
</organism>
<gene>
    <name evidence="1" type="ORF">A19Y_3333</name>
</gene>
<evidence type="ECO:0000313" key="1">
    <source>
        <dbReference type="EMBL" id="KEI68125.1"/>
    </source>
</evidence>
<dbReference type="InterPro" id="IPR010667">
    <property type="entry name" value="Phage_T4_Gp19"/>
</dbReference>
<reference evidence="1 2" key="1">
    <citation type="journal article" date="2014" name="Appl. Environ. Microbiol.">
        <title>Elucidation of insertion elements encoded on plasmids and in vitro construction of shuttle vectors from the toxic cyanobacterium Planktothrix.</title>
        <authorList>
            <person name="Christiansen G."/>
            <person name="Goesmann A."/>
            <person name="Kurmayer R."/>
        </authorList>
    </citation>
    <scope>NUCLEOTIDE SEQUENCE [LARGE SCALE GENOMIC DNA]</scope>
    <source>
        <strain evidence="1 2">NIVA-CYA 126/8</strain>
    </source>
</reference>
<dbReference type="InterPro" id="IPR011747">
    <property type="entry name" value="CHP02241"/>
</dbReference>
<sequence length="196" mass="22131">MPIAYSLSFSHCLLPIAYSLFGMQINQDQLKQNLSEILTIARFYVELKLNGSSDPVDAYFMECKGFKYTQSLIELAEVFPQPWGKAKRGRVLRTKMPGNEKVNNINLRRGLSASTTLWKWIENVQAGQWATQSYDGSLVIYRQSSEEGARFNFKGAWPVSYTVADNIVSGSDLAFEELELAVESFQRVPTLPKSLS</sequence>
<dbReference type="NCBIfam" id="TIGR02241">
    <property type="entry name" value="conserved hypothetical phage tail region protein"/>
    <property type="match status" value="1"/>
</dbReference>
<dbReference type="HOGENOM" id="CLU_101335_4_0_3"/>
<dbReference type="Pfam" id="PF06841">
    <property type="entry name" value="Phage_T4_gp19"/>
    <property type="match status" value="1"/>
</dbReference>
<dbReference type="GO" id="GO:0005198">
    <property type="term" value="F:structural molecule activity"/>
    <property type="evidence" value="ECO:0007669"/>
    <property type="project" value="InterPro"/>
</dbReference>
<dbReference type="eggNOG" id="ENOG50312JQ">
    <property type="taxonomic scope" value="Bacteria"/>
</dbReference>
<dbReference type="EMBL" id="CM002803">
    <property type="protein sequence ID" value="KEI68125.1"/>
    <property type="molecule type" value="Genomic_DNA"/>
</dbReference>
<name>A0A073CVU1_PLAA1</name>
<proteinExistence type="predicted"/>
<evidence type="ECO:0008006" key="3">
    <source>
        <dbReference type="Google" id="ProtNLM"/>
    </source>
</evidence>
<dbReference type="PANTHER" id="PTHR38009:SF1">
    <property type="entry name" value="CONSERVED HYPOTHETICAL PHAGE TAIL PROTEIN"/>
    <property type="match status" value="1"/>
</dbReference>
<evidence type="ECO:0000313" key="2">
    <source>
        <dbReference type="Proteomes" id="UP000027395"/>
    </source>
</evidence>
<dbReference type="PATRIC" id="fig|388467.6.peg.3279"/>
<dbReference type="PANTHER" id="PTHR38009">
    <property type="entry name" value="CONSERVED HYPOTHETICAL PHAGE TAIL PROTEIN"/>
    <property type="match status" value="1"/>
</dbReference>